<dbReference type="GO" id="GO:0051087">
    <property type="term" value="F:protein-folding chaperone binding"/>
    <property type="evidence" value="ECO:0007669"/>
    <property type="project" value="InterPro"/>
</dbReference>
<comment type="subunit">
    <text evidence="4">Interacts with HscA and stimulates its ATPase activity.</text>
</comment>
<dbReference type="GO" id="GO:0044571">
    <property type="term" value="P:[2Fe-2S] cluster assembly"/>
    <property type="evidence" value="ECO:0007669"/>
    <property type="project" value="InterPro"/>
</dbReference>
<dbReference type="SMART" id="SM00271">
    <property type="entry name" value="DnaJ"/>
    <property type="match status" value="1"/>
</dbReference>
<keyword evidence="2 4" id="KW-0143">Chaperone</keyword>
<evidence type="ECO:0000256" key="4">
    <source>
        <dbReference type="HAMAP-Rule" id="MF_00682"/>
    </source>
</evidence>
<name>A0A553JIZ0_SHEHA</name>
<keyword evidence="7" id="KW-1185">Reference proteome</keyword>
<dbReference type="SUPFAM" id="SSF47144">
    <property type="entry name" value="HSC20 (HSCB), C-terminal oligomerisation domain"/>
    <property type="match status" value="1"/>
</dbReference>
<comment type="function">
    <text evidence="3 4">Co-chaperone involved in the maturation of iron-sulfur cluster-containing proteins. Seems to help targeting proteins to be folded toward HscA.</text>
</comment>
<evidence type="ECO:0000313" key="7">
    <source>
        <dbReference type="Proteomes" id="UP000318126"/>
    </source>
</evidence>
<dbReference type="AlphaFoldDB" id="A0A553JIZ0"/>
<dbReference type="GO" id="GO:1990230">
    <property type="term" value="C:iron-sulfur cluster transfer complex"/>
    <property type="evidence" value="ECO:0007669"/>
    <property type="project" value="TreeGrafter"/>
</dbReference>
<dbReference type="InterPro" id="IPR001623">
    <property type="entry name" value="DnaJ_domain"/>
</dbReference>
<dbReference type="RefSeq" id="WP_144042047.1">
    <property type="nucleotide sequence ID" value="NZ_BMPL01000033.1"/>
</dbReference>
<comment type="caution">
    <text evidence="6">The sequence shown here is derived from an EMBL/GenBank/DDBJ whole genome shotgun (WGS) entry which is preliminary data.</text>
</comment>
<feature type="domain" description="J" evidence="5">
    <location>
        <begin position="1"/>
        <end position="66"/>
    </location>
</feature>
<comment type="similarity">
    <text evidence="1 4">Belongs to the HscB family.</text>
</comment>
<dbReference type="SUPFAM" id="SSF46565">
    <property type="entry name" value="Chaperone J-domain"/>
    <property type="match status" value="1"/>
</dbReference>
<organism evidence="6 7">
    <name type="scientific">Shewanella hanedai</name>
    <name type="common">Alteromonas hanedai</name>
    <dbReference type="NCBI Taxonomy" id="25"/>
    <lineage>
        <taxon>Bacteria</taxon>
        <taxon>Pseudomonadati</taxon>
        <taxon>Pseudomonadota</taxon>
        <taxon>Gammaproteobacteria</taxon>
        <taxon>Alteromonadales</taxon>
        <taxon>Shewanellaceae</taxon>
        <taxon>Shewanella</taxon>
    </lineage>
</organism>
<evidence type="ECO:0000259" key="5">
    <source>
        <dbReference type="SMART" id="SM00271"/>
    </source>
</evidence>
<dbReference type="PANTHER" id="PTHR14021:SF15">
    <property type="entry name" value="IRON-SULFUR CLUSTER CO-CHAPERONE PROTEIN HSCB"/>
    <property type="match status" value="1"/>
</dbReference>
<dbReference type="GO" id="GO:0001671">
    <property type="term" value="F:ATPase activator activity"/>
    <property type="evidence" value="ECO:0007669"/>
    <property type="project" value="InterPro"/>
</dbReference>
<dbReference type="NCBIfam" id="TIGR00714">
    <property type="entry name" value="hscB"/>
    <property type="match status" value="1"/>
</dbReference>
<dbReference type="Proteomes" id="UP000318126">
    <property type="component" value="Unassembled WGS sequence"/>
</dbReference>
<dbReference type="Gene3D" id="1.10.287.110">
    <property type="entry name" value="DnaJ domain"/>
    <property type="match status" value="1"/>
</dbReference>
<dbReference type="CDD" id="cd06257">
    <property type="entry name" value="DnaJ"/>
    <property type="match status" value="1"/>
</dbReference>
<protein>
    <recommendedName>
        <fullName evidence="4">Co-chaperone protein HscB homolog</fullName>
    </recommendedName>
</protein>
<accession>A0A553JIZ0</accession>
<sequence>MNYFELFSFTPAYHIDTALLAERYRELQRAVHPDKFANASEQDKRIAVQRAAQVNDGFSTLKNPILRAEHMLSLKGVDLSHESTTVKDTQFLMQQIEWREELEDITDSNDPDACISELHDSFSLYAKQIEDNLSYLLADLSEDGLLQAADLIRKLKFMAKLQVELERIEDALFD</sequence>
<evidence type="ECO:0000256" key="1">
    <source>
        <dbReference type="ARBA" id="ARBA00010476"/>
    </source>
</evidence>
<dbReference type="HAMAP" id="MF_00682">
    <property type="entry name" value="HscB"/>
    <property type="match status" value="1"/>
</dbReference>
<dbReference type="OrthoDB" id="287587at2"/>
<dbReference type="GO" id="GO:0006457">
    <property type="term" value="P:protein folding"/>
    <property type="evidence" value="ECO:0007669"/>
    <property type="project" value="UniProtKB-UniRule"/>
</dbReference>
<proteinExistence type="inferred from homology"/>
<dbReference type="NCBIfam" id="NF003449">
    <property type="entry name" value="PRK05014.1"/>
    <property type="match status" value="1"/>
</dbReference>
<evidence type="ECO:0000313" key="6">
    <source>
        <dbReference type="EMBL" id="TRY12431.1"/>
    </source>
</evidence>
<dbReference type="EMBL" id="VKGK01000033">
    <property type="protein sequence ID" value="TRY12431.1"/>
    <property type="molecule type" value="Genomic_DNA"/>
</dbReference>
<dbReference type="Gene3D" id="1.20.1280.20">
    <property type="entry name" value="HscB, C-terminal domain"/>
    <property type="match status" value="1"/>
</dbReference>
<reference evidence="7" key="1">
    <citation type="submission" date="2019-07" db="EMBL/GenBank/DDBJ databases">
        <title>Shewanella sp. YLB-08 draft genomic sequence.</title>
        <authorList>
            <person name="Yu L."/>
        </authorList>
    </citation>
    <scope>NUCLEOTIDE SEQUENCE [LARGE SCALE GENOMIC DNA]</scope>
    <source>
        <strain evidence="7">JCM 20706</strain>
    </source>
</reference>
<dbReference type="InterPro" id="IPR004640">
    <property type="entry name" value="HscB"/>
</dbReference>
<dbReference type="GO" id="GO:0051259">
    <property type="term" value="P:protein complex oligomerization"/>
    <property type="evidence" value="ECO:0007669"/>
    <property type="project" value="InterPro"/>
</dbReference>
<dbReference type="PANTHER" id="PTHR14021">
    <property type="entry name" value="IRON-SULFUR CLUSTER CO-CHAPERONE PROTEIN HSCB"/>
    <property type="match status" value="1"/>
</dbReference>
<gene>
    <name evidence="4 6" type="primary">hscB</name>
    <name evidence="6" type="ORF">FN961_20570</name>
</gene>
<dbReference type="Pfam" id="PF07743">
    <property type="entry name" value="HSCB_C"/>
    <property type="match status" value="1"/>
</dbReference>
<evidence type="ECO:0000256" key="3">
    <source>
        <dbReference type="ARBA" id="ARBA00025596"/>
    </source>
</evidence>
<dbReference type="InterPro" id="IPR009073">
    <property type="entry name" value="HscB_oligo_C"/>
</dbReference>
<evidence type="ECO:0000256" key="2">
    <source>
        <dbReference type="ARBA" id="ARBA00023186"/>
    </source>
</evidence>
<dbReference type="InterPro" id="IPR036869">
    <property type="entry name" value="J_dom_sf"/>
</dbReference>
<dbReference type="InterPro" id="IPR036386">
    <property type="entry name" value="HscB_C_sf"/>
</dbReference>